<evidence type="ECO:0008006" key="3">
    <source>
        <dbReference type="Google" id="ProtNLM"/>
    </source>
</evidence>
<evidence type="ECO:0000313" key="1">
    <source>
        <dbReference type="EMBL" id="SDN69853.1"/>
    </source>
</evidence>
<gene>
    <name evidence="1" type="ORF">SAMN04488516_10531</name>
</gene>
<dbReference type="RefSeq" id="WP_092065005.1">
    <property type="nucleotide sequence ID" value="NZ_FNIN01000005.1"/>
</dbReference>
<dbReference type="STRING" id="206665.SAMN04488516_10531"/>
<dbReference type="Proteomes" id="UP000199602">
    <property type="component" value="Unassembled WGS sequence"/>
</dbReference>
<dbReference type="PANTHER" id="PTHR35866">
    <property type="entry name" value="PUTATIVE-RELATED"/>
    <property type="match status" value="1"/>
</dbReference>
<sequence length="147" mass="16829">MDKEIFYCQKCGHCCEGKGGIVVSLEEQNKISSFLNLSIEQFQKKYLEKNQDKDVIKTKNNVCIFFDPKKGCGIHPVKPKVCAAWPFFRGNLVDENAFEMAKTYCPGINKNVSFEKFKKYGISYLKENNLICEEKKGPTALQIKDLL</sequence>
<dbReference type="OrthoDB" id="9810361at2"/>
<proteinExistence type="predicted"/>
<dbReference type="PANTHER" id="PTHR35866:SF1">
    <property type="entry name" value="YKGJ FAMILY CYSTEINE CLUSTER PROTEIN"/>
    <property type="match status" value="1"/>
</dbReference>
<dbReference type="AlphaFoldDB" id="A0A1H0DIA5"/>
<dbReference type="Pfam" id="PF03692">
    <property type="entry name" value="CxxCxxCC"/>
    <property type="match status" value="1"/>
</dbReference>
<organism evidence="1 2">
    <name type="scientific">Desulfonauticus submarinus</name>
    <dbReference type="NCBI Taxonomy" id="206665"/>
    <lineage>
        <taxon>Bacteria</taxon>
        <taxon>Pseudomonadati</taxon>
        <taxon>Thermodesulfobacteriota</taxon>
        <taxon>Desulfovibrionia</taxon>
        <taxon>Desulfovibrionales</taxon>
        <taxon>Desulfonauticaceae</taxon>
        <taxon>Desulfonauticus</taxon>
    </lineage>
</organism>
<name>A0A1H0DIA5_9BACT</name>
<keyword evidence="2" id="KW-1185">Reference proteome</keyword>
<dbReference type="InterPro" id="IPR005358">
    <property type="entry name" value="Puta_zinc/iron-chelating_dom"/>
</dbReference>
<reference evidence="1 2" key="1">
    <citation type="submission" date="2016-10" db="EMBL/GenBank/DDBJ databases">
        <authorList>
            <person name="de Groot N.N."/>
        </authorList>
    </citation>
    <scope>NUCLEOTIDE SEQUENCE [LARGE SCALE GENOMIC DNA]</scope>
    <source>
        <strain evidence="1 2">DSM 15269</strain>
    </source>
</reference>
<evidence type="ECO:0000313" key="2">
    <source>
        <dbReference type="Proteomes" id="UP000199602"/>
    </source>
</evidence>
<accession>A0A1H0DIA5</accession>
<protein>
    <recommendedName>
        <fullName evidence="3">Zinc-or iron-chelating domain-containing protein</fullName>
    </recommendedName>
</protein>
<dbReference type="EMBL" id="FNIN01000005">
    <property type="protein sequence ID" value="SDN69853.1"/>
    <property type="molecule type" value="Genomic_DNA"/>
</dbReference>